<protein>
    <recommendedName>
        <fullName evidence="7">Transient receptor potential-gamma protein</fullName>
    </recommendedName>
</protein>
<accession>A0ABD2MG71</accession>
<comment type="caution">
    <text evidence="5">The sequence shown here is derived from an EMBL/GenBank/DDBJ whole genome shotgun (WGS) entry which is preliminary data.</text>
</comment>
<feature type="region of interest" description="Disordered" evidence="4">
    <location>
        <begin position="257"/>
        <end position="371"/>
    </location>
</feature>
<feature type="compositionally biased region" description="Low complexity" evidence="4">
    <location>
        <begin position="290"/>
        <end position="302"/>
    </location>
</feature>
<evidence type="ECO:0000313" key="5">
    <source>
        <dbReference type="EMBL" id="KAL3265355.1"/>
    </source>
</evidence>
<keyword evidence="1" id="KW-0813">Transport</keyword>
<feature type="compositionally biased region" description="Low complexity" evidence="4">
    <location>
        <begin position="413"/>
        <end position="428"/>
    </location>
</feature>
<feature type="compositionally biased region" description="Low complexity" evidence="4">
    <location>
        <begin position="448"/>
        <end position="461"/>
    </location>
</feature>
<dbReference type="GO" id="GO:0034220">
    <property type="term" value="P:monoatomic ion transmembrane transport"/>
    <property type="evidence" value="ECO:0007669"/>
    <property type="project" value="UniProtKB-KW"/>
</dbReference>
<organism evidence="5 6">
    <name type="scientific">Cryptolaemus montrouzieri</name>
    <dbReference type="NCBI Taxonomy" id="559131"/>
    <lineage>
        <taxon>Eukaryota</taxon>
        <taxon>Metazoa</taxon>
        <taxon>Ecdysozoa</taxon>
        <taxon>Arthropoda</taxon>
        <taxon>Hexapoda</taxon>
        <taxon>Insecta</taxon>
        <taxon>Pterygota</taxon>
        <taxon>Neoptera</taxon>
        <taxon>Endopterygota</taxon>
        <taxon>Coleoptera</taxon>
        <taxon>Polyphaga</taxon>
        <taxon>Cucujiformia</taxon>
        <taxon>Coccinelloidea</taxon>
        <taxon>Coccinellidae</taxon>
        <taxon>Scymninae</taxon>
        <taxon>Scymnini</taxon>
        <taxon>Cryptolaemus</taxon>
    </lineage>
</organism>
<dbReference type="AlphaFoldDB" id="A0ABD2MG71"/>
<reference evidence="5 6" key="1">
    <citation type="journal article" date="2021" name="BMC Biol.">
        <title>Horizontally acquired antibacterial genes associated with adaptive radiation of ladybird beetles.</title>
        <authorList>
            <person name="Li H.S."/>
            <person name="Tang X.F."/>
            <person name="Huang Y.H."/>
            <person name="Xu Z.Y."/>
            <person name="Chen M.L."/>
            <person name="Du X.Y."/>
            <person name="Qiu B.Y."/>
            <person name="Chen P.T."/>
            <person name="Zhang W."/>
            <person name="Slipinski A."/>
            <person name="Escalona H.E."/>
            <person name="Waterhouse R.M."/>
            <person name="Zwick A."/>
            <person name="Pang H."/>
        </authorList>
    </citation>
    <scope>NUCLEOTIDE SEQUENCE [LARGE SCALE GENOMIC DNA]</scope>
    <source>
        <strain evidence="5">SYSU2018</strain>
    </source>
</reference>
<dbReference type="EMBL" id="JABFTP020000001">
    <property type="protein sequence ID" value="KAL3265355.1"/>
    <property type="molecule type" value="Genomic_DNA"/>
</dbReference>
<feature type="compositionally biased region" description="Basic and acidic residues" evidence="4">
    <location>
        <begin position="303"/>
        <end position="318"/>
    </location>
</feature>
<feature type="compositionally biased region" description="Polar residues" evidence="4">
    <location>
        <begin position="348"/>
        <end position="368"/>
    </location>
</feature>
<keyword evidence="2" id="KW-0406">Ion transport</keyword>
<feature type="compositionally biased region" description="Low complexity" evidence="4">
    <location>
        <begin position="211"/>
        <end position="220"/>
    </location>
</feature>
<keyword evidence="3" id="KW-0407">Ion channel</keyword>
<evidence type="ECO:0000313" key="6">
    <source>
        <dbReference type="Proteomes" id="UP001516400"/>
    </source>
</evidence>
<evidence type="ECO:0000256" key="3">
    <source>
        <dbReference type="ARBA" id="ARBA00023303"/>
    </source>
</evidence>
<feature type="region of interest" description="Disordered" evidence="4">
    <location>
        <begin position="447"/>
        <end position="493"/>
    </location>
</feature>
<dbReference type="PANTHER" id="PTHR10117:SF54">
    <property type="entry name" value="TRANSIENT RECEPTOR POTENTIAL-GAMMA PROTEIN"/>
    <property type="match status" value="1"/>
</dbReference>
<evidence type="ECO:0000256" key="1">
    <source>
        <dbReference type="ARBA" id="ARBA00022448"/>
    </source>
</evidence>
<feature type="region of interest" description="Disordered" evidence="4">
    <location>
        <begin position="400"/>
        <end position="433"/>
    </location>
</feature>
<name>A0ABD2MG71_9CUCU</name>
<sequence length="493" mass="54995">MLFQERADVEWKFARSKLWISYFEEGGTAPPPFNIVPTPKSVWYLMQWTIRKLFKHSRAAKKEHMRTIRRKVKQASERDFRYQSIMRNLVRRYVTVEQRKAENQGVTEDDVNEIKQDISAFRFELVEILKNSGMNTSTAHSGLGTGGKKNRQKERRLMKGFNIGPQPSTTSLPPVAEFIASLQQQGGQHNDFFGSTLSNIFNTAPRKLHHSSTVSSSQGSINEGHQCTRGTGKFHFKRTHSHKRRWGTLIEAAKSGKVSRLIGRSRSEDSVCNDCREHGHNHSHSNSLASEDNGSGSGSDSNHSLDTDPVHDHHEPHTEHHHHHHSEHHYGIAHGLALLKKKRKKFSASRNTSPIVPSCNVNDSTGSMNKKLPKASKKINKVLQRASSVPTRVTEVPPPLELTQSQQEADEVPASAPATMTPSTTEESVATSNNGILSCVSREPLLYNSSSSNQATGSSQTPEDEYKNQTSHSLPKLPGVIPLDGHNNSTGWL</sequence>
<evidence type="ECO:0000256" key="2">
    <source>
        <dbReference type="ARBA" id="ARBA00023065"/>
    </source>
</evidence>
<dbReference type="Proteomes" id="UP001516400">
    <property type="component" value="Unassembled WGS sequence"/>
</dbReference>
<evidence type="ECO:0000256" key="4">
    <source>
        <dbReference type="SAM" id="MobiDB-lite"/>
    </source>
</evidence>
<feature type="region of interest" description="Disordered" evidence="4">
    <location>
        <begin position="209"/>
        <end position="232"/>
    </location>
</feature>
<dbReference type="InterPro" id="IPR002153">
    <property type="entry name" value="TRPC_channel"/>
</dbReference>
<dbReference type="PANTHER" id="PTHR10117">
    <property type="entry name" value="TRANSIENT RECEPTOR POTENTIAL CHANNEL"/>
    <property type="match status" value="1"/>
</dbReference>
<gene>
    <name evidence="5" type="ORF">HHI36_009563</name>
</gene>
<feature type="compositionally biased region" description="Basic and acidic residues" evidence="4">
    <location>
        <begin position="265"/>
        <end position="280"/>
    </location>
</feature>
<proteinExistence type="predicted"/>
<keyword evidence="6" id="KW-1185">Reference proteome</keyword>
<evidence type="ECO:0008006" key="7">
    <source>
        <dbReference type="Google" id="ProtNLM"/>
    </source>
</evidence>